<reference evidence="6 7" key="1">
    <citation type="submission" date="2015-11" db="EMBL/GenBank/DDBJ databases">
        <authorList>
            <person name="Lin W."/>
        </authorList>
    </citation>
    <scope>NUCLEOTIDE SEQUENCE [LARGE SCALE GENOMIC DNA]</scope>
    <source>
        <strain evidence="6 7">HCH-1</strain>
    </source>
</reference>
<dbReference type="InterPro" id="IPR036390">
    <property type="entry name" value="WH_DNA-bd_sf"/>
</dbReference>
<evidence type="ECO:0000256" key="2">
    <source>
        <dbReference type="ARBA" id="ARBA00023125"/>
    </source>
</evidence>
<dbReference type="InterPro" id="IPR014710">
    <property type="entry name" value="RmlC-like_jellyroll"/>
</dbReference>
<dbReference type="Pfam" id="PF00027">
    <property type="entry name" value="cNMP_binding"/>
    <property type="match status" value="1"/>
</dbReference>
<accession>A0ABR5SJS6</accession>
<keyword evidence="2" id="KW-0238">DNA-binding</keyword>
<feature type="domain" description="Cyclic nucleotide-binding" evidence="4">
    <location>
        <begin position="31"/>
        <end position="134"/>
    </location>
</feature>
<dbReference type="InterPro" id="IPR050397">
    <property type="entry name" value="Env_Response_Regulators"/>
</dbReference>
<proteinExistence type="predicted"/>
<dbReference type="Proteomes" id="UP000060487">
    <property type="component" value="Unassembled WGS sequence"/>
</dbReference>
<organism evidence="6 7">
    <name type="scientific">Candidatus Magnetominusculus xianensis</name>
    <dbReference type="NCBI Taxonomy" id="1748249"/>
    <lineage>
        <taxon>Bacteria</taxon>
        <taxon>Pseudomonadati</taxon>
        <taxon>Nitrospirota</taxon>
        <taxon>Nitrospiria</taxon>
        <taxon>Nitrospirales</taxon>
        <taxon>Nitrospiraceae</taxon>
        <taxon>Candidatus Magnetominusculus</taxon>
    </lineage>
</organism>
<dbReference type="SMART" id="SM00100">
    <property type="entry name" value="cNMP"/>
    <property type="match status" value="1"/>
</dbReference>
<dbReference type="CDD" id="cd00038">
    <property type="entry name" value="CAP_ED"/>
    <property type="match status" value="1"/>
</dbReference>
<dbReference type="InterPro" id="IPR000595">
    <property type="entry name" value="cNMP-bd_dom"/>
</dbReference>
<evidence type="ECO:0000256" key="3">
    <source>
        <dbReference type="ARBA" id="ARBA00023163"/>
    </source>
</evidence>
<evidence type="ECO:0000256" key="1">
    <source>
        <dbReference type="ARBA" id="ARBA00023015"/>
    </source>
</evidence>
<dbReference type="SMART" id="SM00419">
    <property type="entry name" value="HTH_CRP"/>
    <property type="match status" value="1"/>
</dbReference>
<dbReference type="EMBL" id="LNQR01000001">
    <property type="protein sequence ID" value="KWT95077.1"/>
    <property type="molecule type" value="Genomic_DNA"/>
</dbReference>
<dbReference type="PROSITE" id="PS51063">
    <property type="entry name" value="HTH_CRP_2"/>
    <property type="match status" value="1"/>
</dbReference>
<feature type="domain" description="HTH crp-type" evidence="5">
    <location>
        <begin position="165"/>
        <end position="238"/>
    </location>
</feature>
<dbReference type="Pfam" id="PF13545">
    <property type="entry name" value="HTH_Crp_2"/>
    <property type="match status" value="1"/>
</dbReference>
<keyword evidence="1" id="KW-0805">Transcription regulation</keyword>
<evidence type="ECO:0000313" key="7">
    <source>
        <dbReference type="Proteomes" id="UP000060487"/>
    </source>
</evidence>
<dbReference type="PANTHER" id="PTHR24567">
    <property type="entry name" value="CRP FAMILY TRANSCRIPTIONAL REGULATORY PROTEIN"/>
    <property type="match status" value="1"/>
</dbReference>
<dbReference type="InterPro" id="IPR036388">
    <property type="entry name" value="WH-like_DNA-bd_sf"/>
</dbReference>
<dbReference type="Gene3D" id="1.10.10.10">
    <property type="entry name" value="Winged helix-like DNA-binding domain superfamily/Winged helix DNA-binding domain"/>
    <property type="match status" value="1"/>
</dbReference>
<protein>
    <submittedName>
        <fullName evidence="6">Crp/Fnr family transcriptional regulator</fullName>
    </submittedName>
</protein>
<dbReference type="SUPFAM" id="SSF46785">
    <property type="entry name" value="Winged helix' DNA-binding domain"/>
    <property type="match status" value="1"/>
</dbReference>
<gene>
    <name evidence="6" type="ORF">ASN18_0005</name>
</gene>
<keyword evidence="7" id="KW-1185">Reference proteome</keyword>
<dbReference type="PROSITE" id="PS50042">
    <property type="entry name" value="CNMP_BINDING_3"/>
    <property type="match status" value="1"/>
</dbReference>
<dbReference type="InterPro" id="IPR012318">
    <property type="entry name" value="HTH_CRP"/>
</dbReference>
<dbReference type="PANTHER" id="PTHR24567:SF74">
    <property type="entry name" value="HTH-TYPE TRANSCRIPTIONAL REGULATOR ARCR"/>
    <property type="match status" value="1"/>
</dbReference>
<dbReference type="Gene3D" id="2.60.120.10">
    <property type="entry name" value="Jelly Rolls"/>
    <property type="match status" value="1"/>
</dbReference>
<evidence type="ECO:0000259" key="4">
    <source>
        <dbReference type="PROSITE" id="PS50042"/>
    </source>
</evidence>
<comment type="caution">
    <text evidence="6">The sequence shown here is derived from an EMBL/GenBank/DDBJ whole genome shotgun (WGS) entry which is preliminary data.</text>
</comment>
<name>A0ABR5SJS6_9BACT</name>
<dbReference type="InterPro" id="IPR018490">
    <property type="entry name" value="cNMP-bd_dom_sf"/>
</dbReference>
<sequence>MYHREIRRLENGGVMDRQVKMLIGVLKNSRVFSHLSDEELQHVISRVQIREYSKNSKFMHEGDTNNFMYLIVYGRVKISIFNAEGKETIVAIRQGGDYFGEMSLIDGKTNSATVCAMEKTLIAVIFKDDFCHLLHSQPKLLFGVMRELCFRLREANEIIERLSYNKATQKLGLLFKNYINRYGKKDNGSIVLTIKLTHQDIADMSGLVRETVTATINQWKTDGYLSTNEDGLFCFSPSFLENFPIL</sequence>
<keyword evidence="3" id="KW-0804">Transcription</keyword>
<evidence type="ECO:0000313" key="6">
    <source>
        <dbReference type="EMBL" id="KWT95077.1"/>
    </source>
</evidence>
<dbReference type="SUPFAM" id="SSF51206">
    <property type="entry name" value="cAMP-binding domain-like"/>
    <property type="match status" value="1"/>
</dbReference>
<evidence type="ECO:0000259" key="5">
    <source>
        <dbReference type="PROSITE" id="PS51063"/>
    </source>
</evidence>